<evidence type="ECO:0000256" key="5">
    <source>
        <dbReference type="ARBA" id="ARBA00022842"/>
    </source>
</evidence>
<comment type="similarity">
    <text evidence="7">Belongs to the inositol monophosphatase superfamily.</text>
</comment>
<evidence type="ECO:0000256" key="7">
    <source>
        <dbReference type="RuleBase" id="RU364068"/>
    </source>
</evidence>
<dbReference type="InterPro" id="IPR020583">
    <property type="entry name" value="Inositol_monoP_metal-BS"/>
</dbReference>
<dbReference type="Proteomes" id="UP000199113">
    <property type="component" value="Unassembled WGS sequence"/>
</dbReference>
<accession>A0A1I1B576</accession>
<dbReference type="GO" id="GO:0007165">
    <property type="term" value="P:signal transduction"/>
    <property type="evidence" value="ECO:0007669"/>
    <property type="project" value="TreeGrafter"/>
</dbReference>
<gene>
    <name evidence="8" type="ORF">SAMN05192575_11278</name>
</gene>
<keyword evidence="5 6" id="KW-0460">Magnesium</keyword>
<dbReference type="PANTHER" id="PTHR20854">
    <property type="entry name" value="INOSITOL MONOPHOSPHATASE"/>
    <property type="match status" value="1"/>
</dbReference>
<dbReference type="SUPFAM" id="SSF56655">
    <property type="entry name" value="Carbohydrate phosphatase"/>
    <property type="match status" value="1"/>
</dbReference>
<dbReference type="InterPro" id="IPR033942">
    <property type="entry name" value="IMPase"/>
</dbReference>
<feature type="binding site" evidence="6">
    <location>
        <position position="87"/>
    </location>
    <ligand>
        <name>Mg(2+)</name>
        <dbReference type="ChEBI" id="CHEBI:18420"/>
        <label>1</label>
        <note>catalytic</note>
    </ligand>
</feature>
<dbReference type="PROSITE" id="PS00629">
    <property type="entry name" value="IMP_1"/>
    <property type="match status" value="1"/>
</dbReference>
<evidence type="ECO:0000256" key="4">
    <source>
        <dbReference type="ARBA" id="ARBA00022801"/>
    </source>
</evidence>
<comment type="cofactor">
    <cofactor evidence="2 6 7">
        <name>Mg(2+)</name>
        <dbReference type="ChEBI" id="CHEBI:18420"/>
    </cofactor>
</comment>
<dbReference type="GO" id="GO:0046872">
    <property type="term" value="F:metal ion binding"/>
    <property type="evidence" value="ECO:0007669"/>
    <property type="project" value="UniProtKB-KW"/>
</dbReference>
<dbReference type="GO" id="GO:0008934">
    <property type="term" value="F:inositol monophosphate 1-phosphatase activity"/>
    <property type="evidence" value="ECO:0007669"/>
    <property type="project" value="InterPro"/>
</dbReference>
<evidence type="ECO:0000256" key="6">
    <source>
        <dbReference type="PIRSR" id="PIRSR600760-2"/>
    </source>
</evidence>
<dbReference type="CDD" id="cd01639">
    <property type="entry name" value="IMPase"/>
    <property type="match status" value="1"/>
</dbReference>
<dbReference type="PRINTS" id="PR00377">
    <property type="entry name" value="IMPHPHTASES"/>
</dbReference>
<feature type="binding site" evidence="6">
    <location>
        <position position="89"/>
    </location>
    <ligand>
        <name>Mg(2+)</name>
        <dbReference type="ChEBI" id="CHEBI:18420"/>
        <label>1</label>
        <note>catalytic</note>
    </ligand>
</feature>
<organism evidence="8 9">
    <name type="scientific">Nocardioides alpinus</name>
    <dbReference type="NCBI Taxonomy" id="748909"/>
    <lineage>
        <taxon>Bacteria</taxon>
        <taxon>Bacillati</taxon>
        <taxon>Actinomycetota</taxon>
        <taxon>Actinomycetes</taxon>
        <taxon>Propionibacteriales</taxon>
        <taxon>Nocardioidaceae</taxon>
        <taxon>Nocardioides</taxon>
    </lineage>
</organism>
<dbReference type="GO" id="GO:0006020">
    <property type="term" value="P:inositol metabolic process"/>
    <property type="evidence" value="ECO:0007669"/>
    <property type="project" value="TreeGrafter"/>
</dbReference>
<feature type="binding site" evidence="6">
    <location>
        <position position="214"/>
    </location>
    <ligand>
        <name>Mg(2+)</name>
        <dbReference type="ChEBI" id="CHEBI:18420"/>
        <label>1</label>
        <note>catalytic</note>
    </ligand>
</feature>
<dbReference type="AlphaFoldDB" id="A0A1I1B576"/>
<evidence type="ECO:0000256" key="3">
    <source>
        <dbReference type="ARBA" id="ARBA00022723"/>
    </source>
</evidence>
<dbReference type="EC" id="3.1.3.25" evidence="7"/>
<keyword evidence="3 6" id="KW-0479">Metal-binding</keyword>
<evidence type="ECO:0000313" key="9">
    <source>
        <dbReference type="Proteomes" id="UP000199113"/>
    </source>
</evidence>
<evidence type="ECO:0000256" key="1">
    <source>
        <dbReference type="ARBA" id="ARBA00001033"/>
    </source>
</evidence>
<feature type="binding site" evidence="6">
    <location>
        <position position="71"/>
    </location>
    <ligand>
        <name>Mg(2+)</name>
        <dbReference type="ChEBI" id="CHEBI:18420"/>
        <label>1</label>
        <note>catalytic</note>
    </ligand>
</feature>
<reference evidence="9" key="1">
    <citation type="submission" date="2016-10" db="EMBL/GenBank/DDBJ databases">
        <authorList>
            <person name="Varghese N."/>
            <person name="Submissions S."/>
        </authorList>
    </citation>
    <scope>NUCLEOTIDE SEQUENCE [LARGE SCALE GENOMIC DNA]</scope>
    <source>
        <strain evidence="9">CGMCC 1.10697</strain>
    </source>
</reference>
<proteinExistence type="inferred from homology"/>
<evidence type="ECO:0000313" key="8">
    <source>
        <dbReference type="EMBL" id="SFB43750.1"/>
    </source>
</evidence>
<dbReference type="Gene3D" id="3.30.540.10">
    <property type="entry name" value="Fructose-1,6-Bisphosphatase, subunit A, domain 1"/>
    <property type="match status" value="1"/>
</dbReference>
<dbReference type="InterPro" id="IPR000760">
    <property type="entry name" value="Inositol_monophosphatase-like"/>
</dbReference>
<comment type="catalytic activity">
    <reaction evidence="1 7">
        <text>a myo-inositol phosphate + H2O = myo-inositol + phosphate</text>
        <dbReference type="Rhea" id="RHEA:24056"/>
        <dbReference type="ChEBI" id="CHEBI:15377"/>
        <dbReference type="ChEBI" id="CHEBI:17268"/>
        <dbReference type="ChEBI" id="CHEBI:43474"/>
        <dbReference type="ChEBI" id="CHEBI:84139"/>
        <dbReference type="EC" id="3.1.3.25"/>
    </reaction>
</comment>
<keyword evidence="4 7" id="KW-0378">Hydrolase</keyword>
<dbReference type="PANTHER" id="PTHR20854:SF4">
    <property type="entry name" value="INOSITOL-1-MONOPHOSPHATASE-RELATED"/>
    <property type="match status" value="1"/>
</dbReference>
<evidence type="ECO:0000256" key="2">
    <source>
        <dbReference type="ARBA" id="ARBA00001946"/>
    </source>
</evidence>
<feature type="binding site" evidence="6">
    <location>
        <position position="90"/>
    </location>
    <ligand>
        <name>Mg(2+)</name>
        <dbReference type="ChEBI" id="CHEBI:18420"/>
        <label>2</label>
    </ligand>
</feature>
<dbReference type="Pfam" id="PF00459">
    <property type="entry name" value="Inositol_P"/>
    <property type="match status" value="1"/>
</dbReference>
<dbReference type="RefSeq" id="WP_231263257.1">
    <property type="nucleotide sequence ID" value="NZ_FOKC01000012.1"/>
</dbReference>
<sequence length="269" mass="28247">MSASAPELRDLARAIAHEGANLAREMQLGGIDVADTKTSVVDVVTEADRAVETLIRERISALRPDDAILGEEGDDLPGTSGVRWIVDPIDGTVNYLYGLPDCAVSVAVEVDGEVVAGAVVTIPTGLEYAAALGHGSTRDGQPIGVRRTPPLAERLVLTGFGYQRAVREHQAGCVARLLPEVRDIRRMGSCALDLCHVAEGSADGYVEAGPQPWDHSAGGLVLREAGGRFDLLDGKMTRDSPSQRNVVVGAPADGWDTFVEALGAAGFLA</sequence>
<name>A0A1I1B576_9ACTN</name>
<dbReference type="EMBL" id="FOKC01000012">
    <property type="protein sequence ID" value="SFB43750.1"/>
    <property type="molecule type" value="Genomic_DNA"/>
</dbReference>
<protein>
    <recommendedName>
        <fullName evidence="7">Inositol-1-monophosphatase</fullName>
        <ecNumber evidence="7">3.1.3.25</ecNumber>
    </recommendedName>
</protein>
<dbReference type="Gene3D" id="3.40.190.80">
    <property type="match status" value="1"/>
</dbReference>
<dbReference type="STRING" id="748909.SAMN05192575_11278"/>